<dbReference type="Proteomes" id="UP000193925">
    <property type="component" value="Chromosome AFERRI"/>
</dbReference>
<dbReference type="EMBL" id="CCCS020000049">
    <property type="protein sequence ID" value="CDQ11254.1"/>
    <property type="molecule type" value="Genomic_DNA"/>
</dbReference>
<keyword evidence="3" id="KW-1185">Reference proteome</keyword>
<evidence type="ECO:0000313" key="2">
    <source>
        <dbReference type="EMBL" id="SMH67615.1"/>
    </source>
</evidence>
<dbReference type="AlphaFoldDB" id="A0A060UXK6"/>
<dbReference type="RefSeq" id="WP_035194192.1">
    <property type="nucleotide sequence ID" value="NZ_CCCS020000049.1"/>
</dbReference>
<reference evidence="2 3" key="3">
    <citation type="submission" date="2017-03" db="EMBL/GenBank/DDBJ databases">
        <authorList>
            <person name="Regsiter A."/>
            <person name="William W."/>
        </authorList>
    </citation>
    <scope>NUCLEOTIDE SEQUENCE [LARGE SCALE GENOMIC DNA]</scope>
    <source>
        <strain evidence="2">PRJEB5721</strain>
    </source>
</reference>
<dbReference type="EMBL" id="LT841305">
    <property type="protein sequence ID" value="SMH67615.1"/>
    <property type="molecule type" value="Genomic_DNA"/>
</dbReference>
<protein>
    <submittedName>
        <fullName evidence="1">Uncharacterized protein</fullName>
    </submittedName>
</protein>
<reference evidence="1" key="1">
    <citation type="submission" date="2014-03" db="EMBL/GenBank/DDBJ databases">
        <authorList>
            <person name="Genoscope - CEA"/>
        </authorList>
    </citation>
    <scope>NUCLEOTIDE SEQUENCE [LARGE SCALE GENOMIC DNA]</scope>
    <source>
        <strain evidence="1">CF27</strain>
    </source>
</reference>
<accession>A0A060UXK6</accession>
<organism evidence="1">
    <name type="scientific">Acidithiobacillus ferrivorans</name>
    <dbReference type="NCBI Taxonomy" id="160808"/>
    <lineage>
        <taxon>Bacteria</taxon>
        <taxon>Pseudomonadati</taxon>
        <taxon>Pseudomonadota</taxon>
        <taxon>Acidithiobacillia</taxon>
        <taxon>Acidithiobacillales</taxon>
        <taxon>Acidithiobacillaceae</taxon>
        <taxon>Acidithiobacillus</taxon>
    </lineage>
</organism>
<sequence length="186" mass="20532">MSNIFDSFDEPFVTTVPAPTGRVFSVTVSESIKTDDLDGQTMPGHTWALKHRRKPRKLTPATLEQFHQDLQQAILDGVWALSPQFHGPLRSGAGKQGLGSVSANLDALFDLCRSSPTSRVRDQSDDAMRAWQNVCQTHGVLSERAKYAKVPDREITDWYRASMVVVDPITSLAAFASLEGCRLGED</sequence>
<reference evidence="1" key="2">
    <citation type="submission" date="2014-07" db="EMBL/GenBank/DDBJ databases">
        <title>Initial genome analysis of the psychrotolerant acidophile Acidithiobacillus ferrivorans CF27: insights into iron and sulfur oxidation pathways and into biofilm formation.</title>
        <authorList>
            <person name="Talla E."/>
            <person name="Hedrich S."/>
            <person name="Mangenot S."/>
            <person name="Ji B."/>
            <person name="Johnson D.B."/>
            <person name="Barbe V."/>
            <person name="Bonnefoy V."/>
        </authorList>
    </citation>
    <scope>NUCLEOTIDE SEQUENCE [LARGE SCALE GENOMIC DNA]</scope>
    <source>
        <strain evidence="1">CF27</strain>
    </source>
</reference>
<evidence type="ECO:0000313" key="1">
    <source>
        <dbReference type="EMBL" id="CDQ11254.1"/>
    </source>
</evidence>
<evidence type="ECO:0000313" key="3">
    <source>
        <dbReference type="Proteomes" id="UP000193925"/>
    </source>
</evidence>
<gene>
    <name evidence="2" type="ORF">AFERRI_50817</name>
    <name evidence="1" type="ORF">AFERRI_530149</name>
</gene>
<name>A0A060UXK6_9PROT</name>
<proteinExistence type="predicted"/>